<dbReference type="RefSeq" id="WP_175562472.1">
    <property type="nucleotide sequence ID" value="NZ_FMBJ01000019.1"/>
</dbReference>
<gene>
    <name evidence="1" type="ORF">AB1I70_20365</name>
</gene>
<keyword evidence="2" id="KW-1185">Reference proteome</keyword>
<reference evidence="1 2" key="1">
    <citation type="submission" date="2024-06" db="EMBL/GenBank/DDBJ databases">
        <title>Genetic profile and toxigenic potential of Bacillus cereus isolates from a Norwegian ice cream production plant,.</title>
        <authorList>
            <person name="Lindback T."/>
            <person name="Llarena A.-K."/>
            <person name="O'Sullivan K."/>
            <person name="Monshaugen M."/>
            <person name="Holmemo C.W."/>
            <person name="Aspholm M."/>
        </authorList>
    </citation>
    <scope>NUCLEOTIDE SEQUENCE [LARGE SCALE GENOMIC DNA]</scope>
    <source>
        <strain evidence="1 2">NVH-YM330</strain>
    </source>
</reference>
<organism evidence="1 2">
    <name type="scientific">Bacillus mobilis</name>
    <dbReference type="NCBI Taxonomy" id="2026190"/>
    <lineage>
        <taxon>Bacteria</taxon>
        <taxon>Bacillati</taxon>
        <taxon>Bacillota</taxon>
        <taxon>Bacilli</taxon>
        <taxon>Bacillales</taxon>
        <taxon>Bacillaceae</taxon>
        <taxon>Bacillus</taxon>
        <taxon>Bacillus cereus group</taxon>
    </lineage>
</organism>
<name>A0ABV4RX64_9BACI</name>
<sequence>MGKSASYFRCANFKGRNIVTPVVLDVTHSTGRLAPPDPAHQMTIIVGFCR</sequence>
<accession>A0ABV4RX64</accession>
<evidence type="ECO:0000313" key="2">
    <source>
        <dbReference type="Proteomes" id="UP001571110"/>
    </source>
</evidence>
<comment type="caution">
    <text evidence="1">The sequence shown here is derived from an EMBL/GenBank/DDBJ whole genome shotgun (WGS) entry which is preliminary data.</text>
</comment>
<evidence type="ECO:0000313" key="1">
    <source>
        <dbReference type="EMBL" id="MFA2793681.1"/>
    </source>
</evidence>
<dbReference type="Proteomes" id="UP001571110">
    <property type="component" value="Unassembled WGS sequence"/>
</dbReference>
<dbReference type="EMBL" id="JBFDTY010000005">
    <property type="protein sequence ID" value="MFA2793681.1"/>
    <property type="molecule type" value="Genomic_DNA"/>
</dbReference>
<proteinExistence type="predicted"/>
<protein>
    <submittedName>
        <fullName evidence="1">Uncharacterized protein</fullName>
    </submittedName>
</protein>